<evidence type="ECO:0000313" key="1">
    <source>
        <dbReference type="EMBL" id="SDE80201.1"/>
    </source>
</evidence>
<organism evidence="1 2">
    <name type="scientific">Riemerella columbipharyngis</name>
    <dbReference type="NCBI Taxonomy" id="1071918"/>
    <lineage>
        <taxon>Bacteria</taxon>
        <taxon>Pseudomonadati</taxon>
        <taxon>Bacteroidota</taxon>
        <taxon>Flavobacteriia</taxon>
        <taxon>Flavobacteriales</taxon>
        <taxon>Weeksellaceae</taxon>
        <taxon>Riemerella</taxon>
    </lineage>
</organism>
<dbReference type="AlphaFoldDB" id="A0A1G7FWG1"/>
<dbReference type="Proteomes" id="UP000198517">
    <property type="component" value="Unassembled WGS sequence"/>
</dbReference>
<protein>
    <submittedName>
        <fullName evidence="1">Uncharacterized protein</fullName>
    </submittedName>
</protein>
<dbReference type="EMBL" id="FNAS01000030">
    <property type="protein sequence ID" value="SDE80201.1"/>
    <property type="molecule type" value="Genomic_DNA"/>
</dbReference>
<dbReference type="STRING" id="1071918.SAMN05421544_1302"/>
<gene>
    <name evidence="1" type="ORF">SAMN05421544_1302</name>
</gene>
<accession>A0A1G7FWG1</accession>
<reference evidence="1 2" key="1">
    <citation type="submission" date="2016-10" db="EMBL/GenBank/DDBJ databases">
        <authorList>
            <person name="de Groot N.N."/>
        </authorList>
    </citation>
    <scope>NUCLEOTIDE SEQUENCE [LARGE SCALE GENOMIC DNA]</scope>
    <source>
        <strain evidence="1 2">DSM 24015</strain>
    </source>
</reference>
<name>A0A1G7FWG1_9FLAO</name>
<sequence length="143" mass="16714">MKTLYLKLFELLKTIPEIEYIDLNFGQIMEEQPPLAYPAVLIGINIVSTDSFHDIYQQVNAEFTITLVTKAQDTCSLTEKDRQERAFSYFDLAEKIYNKLQGYEDGHFETFNRLNLTEITQRKGLRITAERYSCSWKQEASKP</sequence>
<keyword evidence="2" id="KW-1185">Reference proteome</keyword>
<proteinExistence type="predicted"/>
<dbReference type="RefSeq" id="WP_092738087.1">
    <property type="nucleotide sequence ID" value="NZ_FNAS01000030.1"/>
</dbReference>
<dbReference type="OrthoDB" id="1439818at2"/>
<evidence type="ECO:0000313" key="2">
    <source>
        <dbReference type="Proteomes" id="UP000198517"/>
    </source>
</evidence>